<organism evidence="2">
    <name type="scientific">mine drainage metagenome</name>
    <dbReference type="NCBI Taxonomy" id="410659"/>
    <lineage>
        <taxon>unclassified sequences</taxon>
        <taxon>metagenomes</taxon>
        <taxon>ecological metagenomes</taxon>
    </lineage>
</organism>
<name>A0A1J5SS52_9ZZZZ</name>
<proteinExistence type="predicted"/>
<protein>
    <recommendedName>
        <fullName evidence="1">DUF4145 domain-containing protein</fullName>
    </recommendedName>
</protein>
<comment type="caution">
    <text evidence="2">The sequence shown here is derived from an EMBL/GenBank/DDBJ whole genome shotgun (WGS) entry which is preliminary data.</text>
</comment>
<dbReference type="Pfam" id="PF13643">
    <property type="entry name" value="DUF4145"/>
    <property type="match status" value="1"/>
</dbReference>
<dbReference type="InterPro" id="IPR025285">
    <property type="entry name" value="DUF4145"/>
</dbReference>
<evidence type="ECO:0000259" key="1">
    <source>
        <dbReference type="Pfam" id="PF13643"/>
    </source>
</evidence>
<sequence>MNSSFEPPEPNKNAFTCPHCGAFAAMQWTNLFTQRRDWKPFSIATCHRCEKDSLWINEEGYGGQFMVFPNSSIAPLPNEDLPPECMKDYLEARSIVESSPRGAAALLRLCVQKVAIHLGGAGKNINDDIAHLVQNGLPLRVQQALDVVRVVGNSAVHPGEMNIDDQPKTALALFGLVNLIVDNQISQPKHVASLFADLPDGAKNAIDRRDNKT</sequence>
<dbReference type="EMBL" id="MLJW01000022">
    <property type="protein sequence ID" value="OIR10819.1"/>
    <property type="molecule type" value="Genomic_DNA"/>
</dbReference>
<gene>
    <name evidence="2" type="ORF">GALL_75910</name>
</gene>
<feature type="domain" description="DUF4145" evidence="1">
    <location>
        <begin position="91"/>
        <end position="167"/>
    </location>
</feature>
<evidence type="ECO:0000313" key="2">
    <source>
        <dbReference type="EMBL" id="OIR10819.1"/>
    </source>
</evidence>
<dbReference type="AlphaFoldDB" id="A0A1J5SS52"/>
<reference evidence="2" key="1">
    <citation type="submission" date="2016-10" db="EMBL/GenBank/DDBJ databases">
        <title>Sequence of Gallionella enrichment culture.</title>
        <authorList>
            <person name="Poehlein A."/>
            <person name="Muehling M."/>
            <person name="Daniel R."/>
        </authorList>
    </citation>
    <scope>NUCLEOTIDE SEQUENCE</scope>
</reference>
<accession>A0A1J5SS52</accession>